<organism evidence="1">
    <name type="scientific">marine sediment metagenome</name>
    <dbReference type="NCBI Taxonomy" id="412755"/>
    <lineage>
        <taxon>unclassified sequences</taxon>
        <taxon>metagenomes</taxon>
        <taxon>ecological metagenomes</taxon>
    </lineage>
</organism>
<proteinExistence type="predicted"/>
<reference evidence="1" key="1">
    <citation type="journal article" date="2014" name="Front. Microbiol.">
        <title>High frequency of phylogenetically diverse reductive dehalogenase-homologous genes in deep subseafloor sedimentary metagenomes.</title>
        <authorList>
            <person name="Kawai M."/>
            <person name="Futagami T."/>
            <person name="Toyoda A."/>
            <person name="Takaki Y."/>
            <person name="Nishi S."/>
            <person name="Hori S."/>
            <person name="Arai W."/>
            <person name="Tsubouchi T."/>
            <person name="Morono Y."/>
            <person name="Uchiyama I."/>
            <person name="Ito T."/>
            <person name="Fujiyama A."/>
            <person name="Inagaki F."/>
            <person name="Takami H."/>
        </authorList>
    </citation>
    <scope>NUCLEOTIDE SEQUENCE</scope>
    <source>
        <strain evidence="1">Expedition CK06-06</strain>
    </source>
</reference>
<feature type="non-terminal residue" evidence="1">
    <location>
        <position position="1"/>
    </location>
</feature>
<comment type="caution">
    <text evidence="1">The sequence shown here is derived from an EMBL/GenBank/DDBJ whole genome shotgun (WGS) entry which is preliminary data.</text>
</comment>
<dbReference type="EMBL" id="BARU01030233">
    <property type="protein sequence ID" value="GAH75446.1"/>
    <property type="molecule type" value="Genomic_DNA"/>
</dbReference>
<sequence length="37" mass="3777">VACFGTAIINFDAVPAACGLGGSRCYGLFDRVKTVIA</sequence>
<dbReference type="AlphaFoldDB" id="X1HZ93"/>
<protein>
    <submittedName>
        <fullName evidence="1">Uncharacterized protein</fullName>
    </submittedName>
</protein>
<gene>
    <name evidence="1" type="ORF">S03H2_48011</name>
</gene>
<accession>X1HZ93</accession>
<evidence type="ECO:0000313" key="1">
    <source>
        <dbReference type="EMBL" id="GAH75446.1"/>
    </source>
</evidence>
<name>X1HZ93_9ZZZZ</name>